<name>A0ACB8G5E3_9SAUR</name>
<protein>
    <submittedName>
        <fullName evidence="1">Activating molecule in BN1-regulated autophagy protein 1</fullName>
    </submittedName>
</protein>
<comment type="caution">
    <text evidence="1">The sequence shown here is derived from an EMBL/GenBank/DDBJ whole genome shotgun (WGS) entry which is preliminary data.</text>
</comment>
<proteinExistence type="predicted"/>
<dbReference type="EMBL" id="CM037615">
    <property type="protein sequence ID" value="KAH8014263.1"/>
    <property type="molecule type" value="Genomic_DNA"/>
</dbReference>
<dbReference type="Proteomes" id="UP000827872">
    <property type="component" value="Linkage Group LG02"/>
</dbReference>
<reference evidence="1" key="1">
    <citation type="submission" date="2021-08" db="EMBL/GenBank/DDBJ databases">
        <title>The first chromosome-level gecko genome reveals the dynamic sex chromosomes of Neotropical dwarf geckos (Sphaerodactylidae: Sphaerodactylus).</title>
        <authorList>
            <person name="Pinto B.J."/>
            <person name="Keating S.E."/>
            <person name="Gamble T."/>
        </authorList>
    </citation>
    <scope>NUCLEOTIDE SEQUENCE</scope>
    <source>
        <strain evidence="1">TG3544</strain>
    </source>
</reference>
<evidence type="ECO:0000313" key="1">
    <source>
        <dbReference type="EMBL" id="KAH8014263.1"/>
    </source>
</evidence>
<sequence>MPLLQWSNSWLLLEWDNGDRSRHRAPRNARMSAPSLGRFVPRRFLLPEYLPYAGIFHERGQPGLATHSSVNRVLADFR</sequence>
<evidence type="ECO:0000313" key="2">
    <source>
        <dbReference type="Proteomes" id="UP000827872"/>
    </source>
</evidence>
<organism evidence="1 2">
    <name type="scientific">Sphaerodactylus townsendi</name>
    <dbReference type="NCBI Taxonomy" id="933632"/>
    <lineage>
        <taxon>Eukaryota</taxon>
        <taxon>Metazoa</taxon>
        <taxon>Chordata</taxon>
        <taxon>Craniata</taxon>
        <taxon>Vertebrata</taxon>
        <taxon>Euteleostomi</taxon>
        <taxon>Lepidosauria</taxon>
        <taxon>Squamata</taxon>
        <taxon>Bifurcata</taxon>
        <taxon>Gekkota</taxon>
        <taxon>Sphaerodactylidae</taxon>
        <taxon>Sphaerodactylus</taxon>
    </lineage>
</organism>
<accession>A0ACB8G5E3</accession>
<gene>
    <name evidence="1" type="primary">AMBRA1_2</name>
    <name evidence="1" type="ORF">K3G42_027952</name>
</gene>
<keyword evidence="2" id="KW-1185">Reference proteome</keyword>